<dbReference type="InterPro" id="IPR000440">
    <property type="entry name" value="NADH_UbQ/plastoQ_OxRdtase_su3"/>
</dbReference>
<dbReference type="EC" id="7.1.1.2" evidence="9"/>
<keyword evidence="9" id="KW-0830">Ubiquinone</keyword>
<protein>
    <recommendedName>
        <fullName evidence="3 9">NADH-ubiquinone oxidoreductase chain 3</fullName>
        <ecNumber evidence="9">7.1.1.2</ecNumber>
    </recommendedName>
</protein>
<comment type="catalytic activity">
    <reaction evidence="8 9">
        <text>a ubiquinone + NADH + 5 H(+)(in) = a ubiquinol + NAD(+) + 4 H(+)(out)</text>
        <dbReference type="Rhea" id="RHEA:29091"/>
        <dbReference type="Rhea" id="RHEA-COMP:9565"/>
        <dbReference type="Rhea" id="RHEA-COMP:9566"/>
        <dbReference type="ChEBI" id="CHEBI:15378"/>
        <dbReference type="ChEBI" id="CHEBI:16389"/>
        <dbReference type="ChEBI" id="CHEBI:17976"/>
        <dbReference type="ChEBI" id="CHEBI:57540"/>
        <dbReference type="ChEBI" id="CHEBI:57945"/>
        <dbReference type="EC" id="7.1.1.2"/>
    </reaction>
</comment>
<comment type="similarity">
    <text evidence="2 9">Belongs to the complex I subunit 3 family.</text>
</comment>
<keyword evidence="6 9" id="KW-1133">Transmembrane helix</keyword>
<evidence type="ECO:0000313" key="10">
    <source>
        <dbReference type="EMBL" id="AVR57641.1"/>
    </source>
</evidence>
<evidence type="ECO:0000256" key="2">
    <source>
        <dbReference type="ARBA" id="ARBA00008472"/>
    </source>
</evidence>
<evidence type="ECO:0000256" key="1">
    <source>
        <dbReference type="ARBA" id="ARBA00004370"/>
    </source>
</evidence>
<keyword evidence="9" id="KW-1278">Translocase</keyword>
<evidence type="ECO:0000256" key="3">
    <source>
        <dbReference type="ARBA" id="ARBA00021007"/>
    </source>
</evidence>
<keyword evidence="9 10" id="KW-0496">Mitochondrion</keyword>
<dbReference type="PANTHER" id="PTHR11058">
    <property type="entry name" value="NADH-UBIQUINONE OXIDOREDUCTASE CHAIN 3"/>
    <property type="match status" value="1"/>
</dbReference>
<keyword evidence="4 9" id="KW-0813">Transport</keyword>
<comment type="function">
    <text evidence="9">Core subunit of the mitochondrial membrane respiratory chain NADH dehydrogenase (Complex I) which catalyzes electron transfer from NADH through the respiratory chain, using ubiquinone as an electron acceptor. Essential for the catalytic activity of complex I.</text>
</comment>
<organism evidence="10">
    <name type="scientific">Surirella sp</name>
    <dbReference type="NCBI Taxonomy" id="1526603"/>
    <lineage>
        <taxon>Eukaryota</taxon>
        <taxon>Sar</taxon>
        <taxon>Stramenopiles</taxon>
        <taxon>Ochrophyta</taxon>
        <taxon>Bacillariophyta</taxon>
        <taxon>Bacillariophyceae</taxon>
        <taxon>Bacillariophycidae</taxon>
        <taxon>Surirellales</taxon>
        <taxon>Surirellaceae</taxon>
        <taxon>Surirella</taxon>
    </lineage>
</organism>
<evidence type="ECO:0000256" key="5">
    <source>
        <dbReference type="ARBA" id="ARBA00022692"/>
    </source>
</evidence>
<dbReference type="AlphaFoldDB" id="A0A2R4A3J8"/>
<name>A0A2R4A3J8_9STRA</name>
<dbReference type="GO" id="GO:0030964">
    <property type="term" value="C:NADH dehydrogenase complex"/>
    <property type="evidence" value="ECO:0007669"/>
    <property type="project" value="TreeGrafter"/>
</dbReference>
<dbReference type="Gene3D" id="1.20.58.1610">
    <property type="entry name" value="NADH:ubiquinone/plastoquinone oxidoreductase, chain 3"/>
    <property type="match status" value="1"/>
</dbReference>
<comment type="subcellular location">
    <subcellularLocation>
        <location evidence="1">Membrane</location>
    </subcellularLocation>
    <subcellularLocation>
        <location evidence="9">Mitochondrion membrane</location>
        <topology evidence="9">Multi-pass membrane protein</topology>
    </subcellularLocation>
</comment>
<dbReference type="EMBL" id="MF997423">
    <property type="protein sequence ID" value="AVR57641.1"/>
    <property type="molecule type" value="Genomic_DNA"/>
</dbReference>
<dbReference type="InterPro" id="IPR038430">
    <property type="entry name" value="NDAH_ubi_oxred_su3_sf"/>
</dbReference>
<accession>A0A2R4A3J8</accession>
<sequence>MTNFQLFVLNDFINILTLLGVSIFLSIILVFSSYFIINQNPNSEKLSTYECGYEPYESARHVFSVHFCLIALFFLIFDVEMLFIIPWCISVSEINLLSFWCTIDFIFELCVGYLYIYYSNSLDW</sequence>
<feature type="transmembrane region" description="Helical" evidence="9">
    <location>
        <begin position="63"/>
        <end position="85"/>
    </location>
</feature>
<evidence type="ECO:0000256" key="6">
    <source>
        <dbReference type="ARBA" id="ARBA00022989"/>
    </source>
</evidence>
<keyword evidence="9" id="KW-0679">Respiratory chain</keyword>
<reference evidence="10" key="1">
    <citation type="submission" date="2017-09" db="EMBL/GenBank/DDBJ databases">
        <title>Comparative analysis of the mitochondrial genomes of 6 newly sequenced diatoms reveals group II introns in the barcoding region of cox1.</title>
        <authorList>
            <person name="Keepers K.G."/>
            <person name="Pogoda C.S."/>
            <person name="Kane N.C."/>
            <person name="Hamsher S.E."/>
            <person name="Stepanek J.G."/>
            <person name="Kociolek J.P."/>
        </authorList>
    </citation>
    <scope>NUCLEOTIDE SEQUENCE</scope>
</reference>
<geneLocation type="mitochondrion" evidence="10"/>
<gene>
    <name evidence="10" type="primary">nad3</name>
</gene>
<dbReference type="GO" id="GO:0031966">
    <property type="term" value="C:mitochondrial membrane"/>
    <property type="evidence" value="ECO:0007669"/>
    <property type="project" value="UniProtKB-SubCell"/>
</dbReference>
<dbReference type="GO" id="GO:0008137">
    <property type="term" value="F:NADH dehydrogenase (ubiquinone) activity"/>
    <property type="evidence" value="ECO:0007669"/>
    <property type="project" value="UniProtKB-UniRule"/>
</dbReference>
<evidence type="ECO:0000256" key="4">
    <source>
        <dbReference type="ARBA" id="ARBA00022448"/>
    </source>
</evidence>
<feature type="transmembrane region" description="Helical" evidence="9">
    <location>
        <begin position="97"/>
        <end position="118"/>
    </location>
</feature>
<dbReference type="Pfam" id="PF00507">
    <property type="entry name" value="Oxidored_q4"/>
    <property type="match status" value="1"/>
</dbReference>
<dbReference type="PANTHER" id="PTHR11058:SF9">
    <property type="entry name" value="NADH-UBIQUINONE OXIDOREDUCTASE CHAIN 3"/>
    <property type="match status" value="1"/>
</dbReference>
<proteinExistence type="inferred from homology"/>
<keyword evidence="9" id="KW-0249">Electron transport</keyword>
<keyword evidence="9" id="KW-0520">NAD</keyword>
<feature type="transmembrane region" description="Helical" evidence="9">
    <location>
        <begin position="12"/>
        <end position="37"/>
    </location>
</feature>
<keyword evidence="7 9" id="KW-0472">Membrane</keyword>
<keyword evidence="5 9" id="KW-0812">Transmembrane</keyword>
<evidence type="ECO:0000256" key="9">
    <source>
        <dbReference type="RuleBase" id="RU003640"/>
    </source>
</evidence>
<evidence type="ECO:0000256" key="8">
    <source>
        <dbReference type="ARBA" id="ARBA00049551"/>
    </source>
</evidence>
<evidence type="ECO:0000256" key="7">
    <source>
        <dbReference type="ARBA" id="ARBA00023136"/>
    </source>
</evidence>